<accession>A0A1K0FIC0</accession>
<reference evidence="3 4" key="1">
    <citation type="submission" date="2016-09" db="EMBL/GenBank/DDBJ databases">
        <title>Couchioplanes caeruleus draft genome sequence.</title>
        <authorList>
            <person name="Sheehan J."/>
            <person name="Caffrey P."/>
        </authorList>
    </citation>
    <scope>NUCLEOTIDE SEQUENCE [LARGE SCALE GENOMIC DNA]</scope>
    <source>
        <strain evidence="3 4">DSM 43634</strain>
    </source>
</reference>
<evidence type="ECO:0000313" key="3">
    <source>
        <dbReference type="EMBL" id="OJF12591.1"/>
    </source>
</evidence>
<evidence type="ECO:0000256" key="1">
    <source>
        <dbReference type="SAM" id="MobiDB-lite"/>
    </source>
</evidence>
<gene>
    <name evidence="3" type="ORF">BG844_19760</name>
</gene>
<evidence type="ECO:0000313" key="4">
    <source>
        <dbReference type="Proteomes" id="UP000182486"/>
    </source>
</evidence>
<organism evidence="3 4">
    <name type="scientific">Couchioplanes caeruleus subsp. caeruleus</name>
    <dbReference type="NCBI Taxonomy" id="56427"/>
    <lineage>
        <taxon>Bacteria</taxon>
        <taxon>Bacillati</taxon>
        <taxon>Actinomycetota</taxon>
        <taxon>Actinomycetes</taxon>
        <taxon>Micromonosporales</taxon>
        <taxon>Micromonosporaceae</taxon>
        <taxon>Couchioplanes</taxon>
    </lineage>
</organism>
<comment type="caution">
    <text evidence="3">The sequence shown here is derived from an EMBL/GenBank/DDBJ whole genome shotgun (WGS) entry which is preliminary data.</text>
</comment>
<evidence type="ECO:0000256" key="2">
    <source>
        <dbReference type="SAM" id="Phobius"/>
    </source>
</evidence>
<dbReference type="EMBL" id="MEIA01000210">
    <property type="protein sequence ID" value="OJF12591.1"/>
    <property type="molecule type" value="Genomic_DNA"/>
</dbReference>
<proteinExistence type="predicted"/>
<feature type="transmembrane region" description="Helical" evidence="2">
    <location>
        <begin position="50"/>
        <end position="71"/>
    </location>
</feature>
<feature type="region of interest" description="Disordered" evidence="1">
    <location>
        <begin position="1"/>
        <end position="22"/>
    </location>
</feature>
<sequence>MTQPSHEPDRRPPGEKPERTVEDVMWSRVERRRERIRSQIQRNRAGGHKVPTWVLAVILGVLLLGWLYLIIFD</sequence>
<name>A0A1K0FIC0_9ACTN</name>
<dbReference type="RefSeq" id="WP_071806820.1">
    <property type="nucleotide sequence ID" value="NZ_MEIA01000210.1"/>
</dbReference>
<keyword evidence="2" id="KW-1133">Transmembrane helix</keyword>
<dbReference type="Proteomes" id="UP000182486">
    <property type="component" value="Unassembled WGS sequence"/>
</dbReference>
<keyword evidence="2" id="KW-0472">Membrane</keyword>
<keyword evidence="2" id="KW-0812">Transmembrane</keyword>
<dbReference type="AlphaFoldDB" id="A0A1K0FIC0"/>
<keyword evidence="4" id="KW-1185">Reference proteome</keyword>
<protein>
    <submittedName>
        <fullName evidence="3">Uncharacterized protein</fullName>
    </submittedName>
</protein>